<comment type="subunit">
    <text evidence="3">Interacts with GyrB.</text>
</comment>
<dbReference type="PANTHER" id="PTHR36150">
    <property type="entry name" value="DNA GYRASE INHIBITOR YACG"/>
    <property type="match status" value="1"/>
</dbReference>
<feature type="binding site" evidence="3">
    <location>
        <position position="13"/>
    </location>
    <ligand>
        <name>Zn(2+)</name>
        <dbReference type="ChEBI" id="CHEBI:29105"/>
    </ligand>
</feature>
<name>A0AAP6JD74_9GAMM</name>
<evidence type="ECO:0000313" key="4">
    <source>
        <dbReference type="EMBL" id="MEA5444828.1"/>
    </source>
</evidence>
<accession>A0AAP6JD74</accession>
<evidence type="ECO:0000256" key="3">
    <source>
        <dbReference type="HAMAP-Rule" id="MF_00649"/>
    </source>
</evidence>
<feature type="binding site" evidence="3">
    <location>
        <position position="10"/>
    </location>
    <ligand>
        <name>Zn(2+)</name>
        <dbReference type="ChEBI" id="CHEBI:29105"/>
    </ligand>
</feature>
<keyword evidence="2 3" id="KW-0862">Zinc</keyword>
<keyword evidence="5" id="KW-1185">Reference proteome</keyword>
<evidence type="ECO:0000256" key="1">
    <source>
        <dbReference type="ARBA" id="ARBA00022723"/>
    </source>
</evidence>
<dbReference type="Proteomes" id="UP001302316">
    <property type="component" value="Unassembled WGS sequence"/>
</dbReference>
<dbReference type="RefSeq" id="WP_346050435.1">
    <property type="nucleotide sequence ID" value="NZ_JAYGII010000004.1"/>
</dbReference>
<reference evidence="4 5" key="1">
    <citation type="submission" date="2023-12" db="EMBL/GenBank/DDBJ databases">
        <title>Whole-genome sequencing of halo(alkali)philic microorganisms from hypersaline lakes.</title>
        <authorList>
            <person name="Sorokin D.Y."/>
            <person name="Merkel A.Y."/>
            <person name="Messina E."/>
            <person name="Yakimov M."/>
        </authorList>
    </citation>
    <scope>NUCLEOTIDE SEQUENCE [LARGE SCALE GENOMIC DNA]</scope>
    <source>
        <strain evidence="4 5">AB-CW1</strain>
    </source>
</reference>
<dbReference type="HAMAP" id="MF_00649">
    <property type="entry name" value="DNA_gyrase_inhibitor_YacG"/>
    <property type="match status" value="1"/>
</dbReference>
<protein>
    <recommendedName>
        <fullName evidence="3">DNA gyrase inhibitor YacG</fullName>
    </recommendedName>
</protein>
<comment type="caution">
    <text evidence="4">The sequence shown here is derived from an EMBL/GenBank/DDBJ whole genome shotgun (WGS) entry which is preliminary data.</text>
</comment>
<dbReference type="Gene3D" id="3.30.50.10">
    <property type="entry name" value="Erythroid Transcription Factor GATA-1, subunit A"/>
    <property type="match status" value="1"/>
</dbReference>
<comment type="cofactor">
    <cofactor evidence="3">
        <name>Zn(2+)</name>
        <dbReference type="ChEBI" id="CHEBI:29105"/>
    </cofactor>
    <text evidence="3">Binds 1 zinc ion.</text>
</comment>
<sequence>MSKTPIQVNCPHCGRKSTFSPDNRWRPFCSERCRMVDLGEWFEEEKRIPEDAPDWPESGHD</sequence>
<keyword evidence="1 3" id="KW-0479">Metal-binding</keyword>
<comment type="function">
    <text evidence="3">Inhibits all the catalytic activities of DNA gyrase by preventing its interaction with DNA. Acts by binding directly to the C-terminal domain of GyrB, which probably disrupts DNA binding by the gyrase.</text>
</comment>
<gene>
    <name evidence="3" type="primary">yacG</name>
    <name evidence="4" type="ORF">VCB98_03235</name>
</gene>
<dbReference type="PANTHER" id="PTHR36150:SF1">
    <property type="entry name" value="DNA GYRASE INHIBITOR YACG"/>
    <property type="match status" value="1"/>
</dbReference>
<dbReference type="InterPro" id="IPR005584">
    <property type="entry name" value="DNA_gyrase_inhibitor_YacG"/>
</dbReference>
<evidence type="ECO:0000313" key="5">
    <source>
        <dbReference type="Proteomes" id="UP001302316"/>
    </source>
</evidence>
<dbReference type="GO" id="GO:0006355">
    <property type="term" value="P:regulation of DNA-templated transcription"/>
    <property type="evidence" value="ECO:0007669"/>
    <property type="project" value="InterPro"/>
</dbReference>
<dbReference type="EMBL" id="JAYGII010000004">
    <property type="protein sequence ID" value="MEA5444828.1"/>
    <property type="molecule type" value="Genomic_DNA"/>
</dbReference>
<proteinExistence type="inferred from homology"/>
<feature type="binding site" evidence="3">
    <location>
        <position position="29"/>
    </location>
    <ligand>
        <name>Zn(2+)</name>
        <dbReference type="ChEBI" id="CHEBI:29105"/>
    </ligand>
</feature>
<dbReference type="InterPro" id="IPR013088">
    <property type="entry name" value="Znf_NHR/GATA"/>
</dbReference>
<dbReference type="GO" id="GO:0008270">
    <property type="term" value="F:zinc ion binding"/>
    <property type="evidence" value="ECO:0007669"/>
    <property type="project" value="UniProtKB-UniRule"/>
</dbReference>
<dbReference type="AlphaFoldDB" id="A0AAP6JD74"/>
<comment type="similarity">
    <text evidence="3">Belongs to the DNA gyrase inhibitor YacG family.</text>
</comment>
<dbReference type="SUPFAM" id="SSF57716">
    <property type="entry name" value="Glucocorticoid receptor-like (DNA-binding domain)"/>
    <property type="match status" value="1"/>
</dbReference>
<evidence type="ECO:0000256" key="2">
    <source>
        <dbReference type="ARBA" id="ARBA00022833"/>
    </source>
</evidence>
<organism evidence="4 5">
    <name type="scientific">Natronospira elongata</name>
    <dbReference type="NCBI Taxonomy" id="3110268"/>
    <lineage>
        <taxon>Bacteria</taxon>
        <taxon>Pseudomonadati</taxon>
        <taxon>Pseudomonadota</taxon>
        <taxon>Gammaproteobacteria</taxon>
        <taxon>Natronospirales</taxon>
        <taxon>Natronospiraceae</taxon>
        <taxon>Natronospira</taxon>
    </lineage>
</organism>
<dbReference type="Pfam" id="PF03884">
    <property type="entry name" value="YacG"/>
    <property type="match status" value="1"/>
</dbReference>
<dbReference type="GO" id="GO:0008657">
    <property type="term" value="F:DNA topoisomerase type II (double strand cut, ATP-hydrolyzing) inhibitor activity"/>
    <property type="evidence" value="ECO:0007669"/>
    <property type="project" value="UniProtKB-UniRule"/>
</dbReference>
<feature type="binding site" evidence="3">
    <location>
        <position position="33"/>
    </location>
    <ligand>
        <name>Zn(2+)</name>
        <dbReference type="ChEBI" id="CHEBI:29105"/>
    </ligand>
</feature>